<dbReference type="Pfam" id="PF02195">
    <property type="entry name" value="ParB_N"/>
    <property type="match status" value="1"/>
</dbReference>
<name>A0A430S6C8_THESC</name>
<evidence type="ECO:0000259" key="1">
    <source>
        <dbReference type="Pfam" id="PF02195"/>
    </source>
</evidence>
<dbReference type="AlphaFoldDB" id="A0A430S6C8"/>
<dbReference type="Proteomes" id="UP000286928">
    <property type="component" value="Unassembled WGS sequence"/>
</dbReference>
<reference evidence="4 5" key="2">
    <citation type="journal article" date="2019" name="Extremophiles">
        <title>Biogeography of thermophiles and predominance of Thermus scotoductus in domestic water heaters.</title>
        <authorList>
            <person name="Wilpiszeski R.L."/>
            <person name="Zhang Z."/>
            <person name="House C.H."/>
        </authorList>
    </citation>
    <scope>NUCLEOTIDE SEQUENCE [LARGE SCALE GENOMIC DNA]</scope>
    <source>
        <strain evidence="3 5">12_S12</strain>
        <strain evidence="2 4">20_S20</strain>
    </source>
</reference>
<feature type="domain" description="ParB-like N-terminal" evidence="1">
    <location>
        <begin position="64"/>
        <end position="134"/>
    </location>
</feature>
<dbReference type="EMBL" id="PEMD01000294">
    <property type="protein sequence ID" value="RTH30490.1"/>
    <property type="molecule type" value="Genomic_DNA"/>
</dbReference>
<proteinExistence type="predicted"/>
<dbReference type="InterPro" id="IPR003115">
    <property type="entry name" value="ParB_N"/>
</dbReference>
<reference evidence="3" key="1">
    <citation type="submission" date="2017-10" db="EMBL/GenBank/DDBJ databases">
        <authorList>
            <person name="Wilpiszeski R.L."/>
            <person name="Zhidan Z."/>
            <person name="House C.H."/>
        </authorList>
    </citation>
    <scope>NUCLEOTIDE SEQUENCE</scope>
    <source>
        <strain evidence="3">12_S12</strain>
    </source>
</reference>
<evidence type="ECO:0000313" key="5">
    <source>
        <dbReference type="Proteomes" id="UP000287962"/>
    </source>
</evidence>
<dbReference type="InterPro" id="IPR036086">
    <property type="entry name" value="ParB/Sulfiredoxin_sf"/>
</dbReference>
<comment type="caution">
    <text evidence="2">The sequence shown here is derived from an EMBL/GenBank/DDBJ whole genome shotgun (WGS) entry which is preliminary data.</text>
</comment>
<gene>
    <name evidence="3" type="ORF">CSW25_03090</name>
    <name evidence="2" type="ORF">CSW33_10050</name>
</gene>
<accession>A0A430S6C8</accession>
<evidence type="ECO:0000313" key="2">
    <source>
        <dbReference type="EMBL" id="RTH30490.1"/>
    </source>
</evidence>
<dbReference type="Proteomes" id="UP000287962">
    <property type="component" value="Unassembled WGS sequence"/>
</dbReference>
<dbReference type="EMBL" id="PEML01000064">
    <property type="protein sequence ID" value="RTI08930.1"/>
    <property type="molecule type" value="Genomic_DNA"/>
</dbReference>
<protein>
    <recommendedName>
        <fullName evidence="1">ParB-like N-terminal domain-containing protein</fullName>
    </recommendedName>
</protein>
<dbReference type="SUPFAM" id="SSF110849">
    <property type="entry name" value="ParB/Sulfiredoxin"/>
    <property type="match status" value="1"/>
</dbReference>
<dbReference type="Gene3D" id="3.90.1530.10">
    <property type="entry name" value="Conserved hypothetical protein from pyrococcus furiosus pfu- 392566-001, ParB domain"/>
    <property type="match status" value="1"/>
</dbReference>
<dbReference type="RefSeq" id="WP_018110675.1">
    <property type="nucleotide sequence ID" value="NZ_PELO01000299.1"/>
</dbReference>
<evidence type="ECO:0000313" key="4">
    <source>
        <dbReference type="Proteomes" id="UP000286928"/>
    </source>
</evidence>
<organism evidence="2 4">
    <name type="scientific">Thermus scotoductus</name>
    <dbReference type="NCBI Taxonomy" id="37636"/>
    <lineage>
        <taxon>Bacteria</taxon>
        <taxon>Thermotogati</taxon>
        <taxon>Deinococcota</taxon>
        <taxon>Deinococci</taxon>
        <taxon>Thermales</taxon>
        <taxon>Thermaceae</taxon>
        <taxon>Thermus</taxon>
    </lineage>
</organism>
<keyword evidence="5" id="KW-1185">Reference proteome</keyword>
<sequence length="345" mass="38700">MGTTMVWYMLGALFRPPQTEAQSQAWPEADQQALHMATLRVLSPREVIVEGRVTLVGDTSTPIEWVPISQIVPNATPPRAHYNWEVIERFRDSILRNGLIHPLVVYRRLTLVNPPFVLLDGHYRYYALQRIAEKREGGGDLKVPVLVVTGMAQFNALGIRFTADSGLVVPHSDLDRALQIDALLSMADVPLGVFVAVLREILSAKSKGNQHDLVPNALTLRLLGVFGLKPSKAVYYLGTFLEEPALYELAKARLVGDPVFRVLAQRRVRAHPLFSTFLERAKWGIPDEKAFAREVRAIVAPDTPAARKESVYRGLRRLAKRAGGWKRLAELLDDWLRALPPEEVK</sequence>
<evidence type="ECO:0000313" key="3">
    <source>
        <dbReference type="EMBL" id="RTI08930.1"/>
    </source>
</evidence>